<evidence type="ECO:0000313" key="10">
    <source>
        <dbReference type="EMBL" id="CAE0729984.1"/>
    </source>
</evidence>
<dbReference type="Pfam" id="PF00067">
    <property type="entry name" value="p450"/>
    <property type="match status" value="1"/>
</dbReference>
<keyword evidence="4" id="KW-0560">Oxidoreductase</keyword>
<keyword evidence="9" id="KW-1133">Transmembrane helix</keyword>
<feature type="transmembrane region" description="Helical" evidence="9">
    <location>
        <begin position="50"/>
        <end position="67"/>
    </location>
</feature>
<dbReference type="EMBL" id="HBIX01034838">
    <property type="protein sequence ID" value="CAE0729984.1"/>
    <property type="molecule type" value="Transcribed_RNA"/>
</dbReference>
<evidence type="ECO:0000256" key="9">
    <source>
        <dbReference type="SAM" id="Phobius"/>
    </source>
</evidence>
<evidence type="ECO:0000256" key="8">
    <source>
        <dbReference type="SAM" id="MobiDB-lite"/>
    </source>
</evidence>
<dbReference type="SUPFAM" id="SSF48264">
    <property type="entry name" value="Cytochrome P450"/>
    <property type="match status" value="1"/>
</dbReference>
<dbReference type="InterPro" id="IPR002401">
    <property type="entry name" value="Cyt_P450_E_grp-I"/>
</dbReference>
<evidence type="ECO:0000256" key="3">
    <source>
        <dbReference type="ARBA" id="ARBA00022723"/>
    </source>
</evidence>
<protein>
    <recommendedName>
        <fullName evidence="11">Cytochrome P450</fullName>
    </recommendedName>
</protein>
<dbReference type="GO" id="GO:0004497">
    <property type="term" value="F:monooxygenase activity"/>
    <property type="evidence" value="ECO:0007669"/>
    <property type="project" value="UniProtKB-KW"/>
</dbReference>
<reference evidence="10" key="1">
    <citation type="submission" date="2021-01" db="EMBL/GenBank/DDBJ databases">
        <authorList>
            <person name="Corre E."/>
            <person name="Pelletier E."/>
            <person name="Niang G."/>
            <person name="Scheremetjew M."/>
            <person name="Finn R."/>
            <person name="Kale V."/>
            <person name="Holt S."/>
            <person name="Cochrane G."/>
            <person name="Meng A."/>
            <person name="Brown T."/>
            <person name="Cohen L."/>
        </authorList>
    </citation>
    <scope>NUCLEOTIDE SEQUENCE</scope>
    <source>
        <strain evidence="10">10249 10 AB</strain>
    </source>
</reference>
<feature type="binding site" description="axial binding residue" evidence="7">
    <location>
        <position position="593"/>
    </location>
    <ligand>
        <name>heme</name>
        <dbReference type="ChEBI" id="CHEBI:30413"/>
    </ligand>
    <ligandPart>
        <name>Fe</name>
        <dbReference type="ChEBI" id="CHEBI:18248"/>
    </ligandPart>
</feature>
<keyword evidence="9" id="KW-0812">Transmembrane</keyword>
<keyword evidence="9" id="KW-0472">Membrane</keyword>
<comment type="cofactor">
    <cofactor evidence="7">
        <name>heme</name>
        <dbReference type="ChEBI" id="CHEBI:30413"/>
    </cofactor>
</comment>
<dbReference type="PANTHER" id="PTHR24291:SF50">
    <property type="entry name" value="BIFUNCTIONAL ALBAFLAVENONE MONOOXYGENASE_TERPENE SYNTHASE"/>
    <property type="match status" value="1"/>
</dbReference>
<gene>
    <name evidence="10" type="ORF">PAUS00366_LOCUS22769</name>
</gene>
<comment type="similarity">
    <text evidence="1">Belongs to the cytochrome P450 family.</text>
</comment>
<evidence type="ECO:0008006" key="11">
    <source>
        <dbReference type="Google" id="ProtNLM"/>
    </source>
</evidence>
<feature type="region of interest" description="Disordered" evidence="8">
    <location>
        <begin position="400"/>
        <end position="422"/>
    </location>
</feature>
<evidence type="ECO:0000256" key="6">
    <source>
        <dbReference type="ARBA" id="ARBA00023033"/>
    </source>
</evidence>
<proteinExistence type="inferred from homology"/>
<evidence type="ECO:0000256" key="5">
    <source>
        <dbReference type="ARBA" id="ARBA00023004"/>
    </source>
</evidence>
<dbReference type="PANTHER" id="PTHR24291">
    <property type="entry name" value="CYTOCHROME P450 FAMILY 4"/>
    <property type="match status" value="1"/>
</dbReference>
<sequence>MIIPAHRDKRRILNAEIFLPITMTTEEWYLNPYKHLSFCAFWENGTVTPVILITVFLGFSLVLICILRRRTKFFLERSGLPTVYWRPRFMNYEYQPSINDQKLAPSSVTRILPKMRKHGGPFGMFGTVYGVTTPVIHVAHPIPAKAILSGRISANSKGVSRRPSVSIAHSTATSKAPSYDHFKDFMGKGVFTTDGDDWKAKRTAIMHHLIKGTASSTSELSQRLETEANRAATTFCGQVQALQLDQTGTTYNKRGVVTADVTPLLQRSTIGFIYRYLTNADPEWLLPVNMVCETKCGDDIMGISSENCSLASSTDETVASVSGIDDDIFSLSSPSSSMLNKYLSATVKIRMIILANSRSLWYLLPRWCYRFFSSLYRDEKRTLDVIHEFAKMACEDAQPQSPLARLRESGGPYNSDNSSSASRKSFNKNLMYEATTLLFAGQDTGAATLSWTLHLLSLYSHAQERLAKELREVLDVDENFVGSEERIITKKMILKLPYLDAVIKESMRLYPVAPFVVRRLQEEIYIPMEKKGETMSLPAGSDALIWIYSLHRNPEFWGRPDDFIPERWIDSNLKDPGQSNGSYMPFAVGPRNCLGRPLAHINLRTILAKVIYEYKFTDIRLRTVDNANDLRIEMEAGFTVLPTGGVHLEIENRKSEKKKVI</sequence>
<dbReference type="InterPro" id="IPR050196">
    <property type="entry name" value="Cytochrome_P450_Monoox"/>
</dbReference>
<dbReference type="GO" id="GO:0016705">
    <property type="term" value="F:oxidoreductase activity, acting on paired donors, with incorporation or reduction of molecular oxygen"/>
    <property type="evidence" value="ECO:0007669"/>
    <property type="project" value="InterPro"/>
</dbReference>
<evidence type="ECO:0000256" key="1">
    <source>
        <dbReference type="ARBA" id="ARBA00010617"/>
    </source>
</evidence>
<keyword evidence="6" id="KW-0503">Monooxygenase</keyword>
<dbReference type="GO" id="GO:0020037">
    <property type="term" value="F:heme binding"/>
    <property type="evidence" value="ECO:0007669"/>
    <property type="project" value="InterPro"/>
</dbReference>
<keyword evidence="5 7" id="KW-0408">Iron</keyword>
<name>A0A7S4ERB2_9STRA</name>
<dbReference type="PRINTS" id="PR00463">
    <property type="entry name" value="EP450I"/>
</dbReference>
<keyword evidence="3 7" id="KW-0479">Metal-binding</keyword>
<dbReference type="InterPro" id="IPR036396">
    <property type="entry name" value="Cyt_P450_sf"/>
</dbReference>
<dbReference type="PRINTS" id="PR00385">
    <property type="entry name" value="P450"/>
</dbReference>
<evidence type="ECO:0000256" key="4">
    <source>
        <dbReference type="ARBA" id="ARBA00023002"/>
    </source>
</evidence>
<dbReference type="InterPro" id="IPR001128">
    <property type="entry name" value="Cyt_P450"/>
</dbReference>
<keyword evidence="2 7" id="KW-0349">Heme</keyword>
<evidence type="ECO:0000256" key="7">
    <source>
        <dbReference type="PIRSR" id="PIRSR602401-1"/>
    </source>
</evidence>
<dbReference type="AlphaFoldDB" id="A0A7S4ERB2"/>
<dbReference type="GO" id="GO:0005506">
    <property type="term" value="F:iron ion binding"/>
    <property type="evidence" value="ECO:0007669"/>
    <property type="project" value="InterPro"/>
</dbReference>
<accession>A0A7S4ERB2</accession>
<feature type="transmembrane region" description="Helical" evidence="9">
    <location>
        <begin position="12"/>
        <end position="30"/>
    </location>
</feature>
<evidence type="ECO:0000256" key="2">
    <source>
        <dbReference type="ARBA" id="ARBA00022617"/>
    </source>
</evidence>
<organism evidence="10">
    <name type="scientific">Pseudo-nitzschia australis</name>
    <dbReference type="NCBI Taxonomy" id="44445"/>
    <lineage>
        <taxon>Eukaryota</taxon>
        <taxon>Sar</taxon>
        <taxon>Stramenopiles</taxon>
        <taxon>Ochrophyta</taxon>
        <taxon>Bacillariophyta</taxon>
        <taxon>Bacillariophyceae</taxon>
        <taxon>Bacillariophycidae</taxon>
        <taxon>Bacillariales</taxon>
        <taxon>Bacillariaceae</taxon>
        <taxon>Pseudo-nitzschia</taxon>
    </lineage>
</organism>
<dbReference type="Gene3D" id="1.10.630.10">
    <property type="entry name" value="Cytochrome P450"/>
    <property type="match status" value="1"/>
</dbReference>